<evidence type="ECO:0000259" key="4">
    <source>
        <dbReference type="PROSITE" id="PS50018"/>
    </source>
</evidence>
<dbReference type="Pfam" id="PF13716">
    <property type="entry name" value="CRAL_TRIO_2"/>
    <property type="match status" value="1"/>
</dbReference>
<dbReference type="PROSITE" id="PS00509">
    <property type="entry name" value="RAS_GTPASE_ACTIV_1"/>
    <property type="match status" value="1"/>
</dbReference>
<dbReference type="Gene3D" id="3.40.525.10">
    <property type="entry name" value="CRAL-TRIO lipid binding domain"/>
    <property type="match status" value="1"/>
</dbReference>
<dbReference type="GO" id="GO:0007165">
    <property type="term" value="P:signal transduction"/>
    <property type="evidence" value="ECO:0007669"/>
    <property type="project" value="UniProtKB-ARBA"/>
</dbReference>
<keyword evidence="6" id="KW-1185">Reference proteome</keyword>
<keyword evidence="2" id="KW-0597">Phosphoprotein</keyword>
<dbReference type="Gene3D" id="1.10.506.10">
    <property type="entry name" value="GTPase Activation - p120gap, domain 1"/>
    <property type="match status" value="2"/>
</dbReference>
<dbReference type="InterPro" id="IPR039360">
    <property type="entry name" value="Ras_GTPase"/>
</dbReference>
<evidence type="ECO:0000313" key="5">
    <source>
        <dbReference type="EMBL" id="CUS15534.1"/>
    </source>
</evidence>
<dbReference type="PROSITE" id="PS50018">
    <property type="entry name" value="RAS_GTPASE_ACTIV_2"/>
    <property type="match status" value="1"/>
</dbReference>
<name>A0A292Q812_9PEZI</name>
<proteinExistence type="predicted"/>
<gene>
    <name evidence="5" type="ORF">GSTUAT00000237001</name>
</gene>
<evidence type="ECO:0000313" key="6">
    <source>
        <dbReference type="Proteomes" id="UP001412239"/>
    </source>
</evidence>
<organism evidence="5 6">
    <name type="scientific">Tuber aestivum</name>
    <name type="common">summer truffle</name>
    <dbReference type="NCBI Taxonomy" id="59557"/>
    <lineage>
        <taxon>Eukaryota</taxon>
        <taxon>Fungi</taxon>
        <taxon>Dikarya</taxon>
        <taxon>Ascomycota</taxon>
        <taxon>Pezizomycotina</taxon>
        <taxon>Pezizomycetes</taxon>
        <taxon>Pezizales</taxon>
        <taxon>Tuberaceae</taxon>
        <taxon>Tuber</taxon>
    </lineage>
</organism>
<feature type="region of interest" description="Disordered" evidence="3">
    <location>
        <begin position="163"/>
        <end position="188"/>
    </location>
</feature>
<dbReference type="PANTHER" id="PTHR10194">
    <property type="entry name" value="RAS GTPASE-ACTIVATING PROTEINS"/>
    <property type="match status" value="1"/>
</dbReference>
<reference evidence="5" key="1">
    <citation type="submission" date="2015-10" db="EMBL/GenBank/DDBJ databases">
        <authorList>
            <person name="Regsiter A."/>
            <person name="william w."/>
        </authorList>
    </citation>
    <scope>NUCLEOTIDE SEQUENCE</scope>
    <source>
        <strain evidence="5">Montdore</strain>
    </source>
</reference>
<dbReference type="SUPFAM" id="SSF48371">
    <property type="entry name" value="ARM repeat"/>
    <property type="match status" value="2"/>
</dbReference>
<dbReference type="InterPro" id="IPR036865">
    <property type="entry name" value="CRAL-TRIO_dom_sf"/>
</dbReference>
<dbReference type="InterPro" id="IPR023152">
    <property type="entry name" value="RasGAP_CS"/>
</dbReference>
<dbReference type="Pfam" id="PF00616">
    <property type="entry name" value="RasGAP"/>
    <property type="match status" value="1"/>
</dbReference>
<dbReference type="CDD" id="cd05392">
    <property type="entry name" value="RasGAP_Neurofibromin_like"/>
    <property type="match status" value="1"/>
</dbReference>
<dbReference type="EMBL" id="LN890945">
    <property type="protein sequence ID" value="CUS15534.1"/>
    <property type="molecule type" value="Genomic_DNA"/>
</dbReference>
<dbReference type="SUPFAM" id="SSF48350">
    <property type="entry name" value="GTPase activation domain, GAP"/>
    <property type="match status" value="1"/>
</dbReference>
<dbReference type="PANTHER" id="PTHR10194:SF142">
    <property type="entry name" value="NEUROFIBROMIN"/>
    <property type="match status" value="1"/>
</dbReference>
<dbReference type="InterPro" id="IPR001936">
    <property type="entry name" value="RasGAP_dom"/>
</dbReference>
<dbReference type="CDD" id="cd00170">
    <property type="entry name" value="SEC14"/>
    <property type="match status" value="1"/>
</dbReference>
<dbReference type="InterPro" id="IPR011993">
    <property type="entry name" value="PH-like_dom_sf"/>
</dbReference>
<feature type="domain" description="Ras-GAP" evidence="4">
    <location>
        <begin position="1226"/>
        <end position="1419"/>
    </location>
</feature>
<dbReference type="InterPro" id="IPR001251">
    <property type="entry name" value="CRAL-TRIO_dom"/>
</dbReference>
<evidence type="ECO:0000256" key="3">
    <source>
        <dbReference type="SAM" id="MobiDB-lite"/>
    </source>
</evidence>
<dbReference type="InterPro" id="IPR016024">
    <property type="entry name" value="ARM-type_fold"/>
</dbReference>
<keyword evidence="1" id="KW-0343">GTPase activation</keyword>
<protein>
    <recommendedName>
        <fullName evidence="4">Ras-GAP domain-containing protein</fullName>
    </recommendedName>
</protein>
<dbReference type="InterPro" id="IPR054071">
    <property type="entry name" value="PH_NF1"/>
</dbReference>
<evidence type="ECO:0000256" key="1">
    <source>
        <dbReference type="ARBA" id="ARBA00022468"/>
    </source>
</evidence>
<dbReference type="InterPro" id="IPR008936">
    <property type="entry name" value="Rho_GTPase_activation_prot"/>
</dbReference>
<dbReference type="SMART" id="SM00323">
    <property type="entry name" value="RasGAP"/>
    <property type="match status" value="1"/>
</dbReference>
<sequence length="2613" mass="293308">MDGDRRLVQTLLERLSARLPFRTGDDLSDVRRDEVIALARGSLIELAKAQIDIVVDSIAKHLESISRGFGDLAPRGRPFVLLTQTYLVEVLADCTGAHWDSIDAVHRGAMEEKAPLTEPLRNLGISTRKTRRREREPPPLDDIQAKYVLELLLRLTANPLVDDGHSSSVGRRENNNNTQSEERSLDGLPRKASDLERASFRVIEYLSASNWALVFHTMSQRLKFLRTTPSDDSDASGLQFIAHMWINQEKLSLIIKEISGSFLALRKPAQNMLAALLPETIHRWIEAHPKDFVDLHVNDRRLEKGVDNLFDIATSLADGAKRRAIIWPLQTALVLLLPDVFWTVEVRSDQRGSLSKKVAFLNDLRRSLRLPRTADIAASCLIIMCRAGSLFPAESESNLLSFALDVQNEVTEEIFRRHQLGDDLSVDRDIMIKAFVSSARLGVDSVVESLLPRCLDKNSPITFKITVFAGVAVLASQNNAEDFNALYYAIAPDVRELVINIASTRHANSSITNGSSLAGSTLSSQTRHKNLSTDSIGSSELLYQLLELLKIRPLLMYENLDAGAEEWDRLGDRVISSLLRLIYDDDEFVRHSAVVFARRLLSPEAFQMTTDMRLGQGAISVLNFFWKATSAIVATLSKKLLDFDFQEPALKSLLELVHGYLETRVSIISSRKVTFASGTQVSSPTKTEFLEKDITESITDIPERAIANVSLEVSLLVLLCSSDLDICSITTHAIALLCEEGRLTENPDDLARSNLTVMRNFPVYSELSLQTFRITGPVAFQKRLRRLLTRMNMPGPGILTAWEAVFTRWRTLSKHILSPGVASAGGIDDGIFAEWRNYSGFLASIAGCCIADLPHQLRTEDSTTSGLRWIDRLASDGDQMSLLERFMKQCLQLLVCKLVNVRENIREVLGTELNPRLYLQLFRSLETEFSILFDLGFKDTQSENRTLFAEQACSLLKTIVERLEDAQDMFLTVDLGALTLSLARYLNTLKEDYTTLRVKIRMCQLVELVARKKELVNLRQDIRVRNNLLQILSEWMPRPAKTNYPINPRKDELIRPQRDLDRACLKALVNLLHRLPLQPPETAHDSADVVDARSQIFCSYFTLFLSLLDCSQLEGDRRREWQTVSLAKDDASSFQDLAIQALSNLLNANVDVGLKFSLEIGYHDDLQTRTAFMHVLTNILTQGTEFGALGDSAIGEKYEKLIDVSSLLVNDLQFALALCDSCPSSEVDEMSIALLNIFDSRGLGLTLLKELIEQEVVNTESESELLRRNCVATKMLSVFAKWKGSEYLRNVLQKVLQRVIVSSDKLGLELDPTRTPSTEELRRNELQLRYITKVFIDEICKSANIVPNSFRWICHTITTCVTSRFPEAKFTAVGAFIFLRFFCPAIVAPDSEGLVQSIPNKEMRRGLLLIAKIVQNLANNVLFGAKEPYMIPLNDFLTSNICAVTAFLREISSLPKKQEPVVAQESFDFGSSVALHRFLYDHWEIVRQKLIFQEKHKARLNGEKSFSADAGPSNLQLSVTKFSGLISTLGAPPLDISLGRPTLTGNIQPAYSRYQHFMLRNSGRSVESILAARIVYDGGETKDNMPVICFVLRNINIATVDPDLLIYCYLKIASRMWNKPFAVLIDATCYSLNNEMPDELYKKIDSLMPPEMVKNYSRLYIYNMNTAFRKFFRRQLRYAVRDEANAWNPNNIDFIMLGSLAELQQHFNLGSLHLPKETMSFLSDPRYMYHHITRLSKTKGKIEVVFKIGAQYIQITPTKKQEIVAGLKMSAIINDIFRLNDVEEANASFHTDEENAFGIKTDNGKLTMFFSSPKRSEIVQTLKNSKSKYSKDNRPSKLSERTIRPEDVPGTLLNISLMNIASYDQYLRLAAYNLLCALCQAFGFGLDRQFVSAKGLSIPTDPVTLIVGVSEKLAAAEPRLTFDFLSEFFVGWEKSHPQQRPLNILYMAPWLANLHSQVLMGGEDPERGKERLATIARKMIDITVREPRLYTSFQQNAWRIISKDEGLLDVFLDELVKSAMNFGFGSEGAETIGSIASSFGTLTIRGKIIARIRKVLNRSSLRPMRHLVDNIVWNEICVLLRLCLAISFDSRVQAQMYLPELFHIITMVVNCGSILVRSTVHSLLVNTVHSICVSFPLEDAKLTQLKGILTSLSEPKLCLLFSLNRPTSRDALAIQEQRGSETTTATSMELITNLLLEIVSVAAPSTDMANIWRARWMSLVASTAFQSNPAIQSRAFAVMGCLAREDVDDDLLYQVLVALRGALARYSESGDHEMLTSIVTSLTKMMENLQPTSRYLYQLFWLAMSLVRVGHGQVFTCSASLLEATLKTIASSGEFKDNRMVPVLLQGRSQLEEATAAIDDIYNIKFNPESFHFAVCATLTKGLQDPSTKPSALRTLTAFLEVISVNAPENSQWGIDVPVPPYLSIVLTRTTSISEMKEVLWITGIALAEEDAAMDSGGSSGSGSGYDTYMKLTPMIDAMSEQNLLLIGALAVVDFRSCEESIQKFTLALFTRMAERRPEVLVLLYDHLLEYLDEVLNSSHNPMLLKEANALMCVVSMDSRFANRGSAAKETLAYRLARWGLSGIWTATSFRSTKEFEKRCAGLTDRLIEVCIS</sequence>
<accession>A0A292Q812</accession>
<dbReference type="Proteomes" id="UP001412239">
    <property type="component" value="Unassembled WGS sequence"/>
</dbReference>
<dbReference type="GO" id="GO:0005096">
    <property type="term" value="F:GTPase activator activity"/>
    <property type="evidence" value="ECO:0007669"/>
    <property type="project" value="UniProtKB-KW"/>
</dbReference>
<evidence type="ECO:0000256" key="2">
    <source>
        <dbReference type="ARBA" id="ARBA00022553"/>
    </source>
</evidence>
<dbReference type="Gene3D" id="2.30.29.30">
    <property type="entry name" value="Pleckstrin-homology domain (PH domain)/Phosphotyrosine-binding domain (PTB)"/>
    <property type="match status" value="1"/>
</dbReference>
<dbReference type="Pfam" id="PF21877">
    <property type="entry name" value="PH_NF1"/>
    <property type="match status" value="1"/>
</dbReference>